<evidence type="ECO:0000259" key="1">
    <source>
        <dbReference type="PROSITE" id="PS50181"/>
    </source>
</evidence>
<name>A0AAW0GIG0_9APHY</name>
<accession>A0AAW0GIG0</accession>
<evidence type="ECO:0000313" key="2">
    <source>
        <dbReference type="EMBL" id="KAK7691574.1"/>
    </source>
</evidence>
<dbReference type="SMART" id="SM00256">
    <property type="entry name" value="FBOX"/>
    <property type="match status" value="1"/>
</dbReference>
<dbReference type="PROSITE" id="PS50181">
    <property type="entry name" value="FBOX"/>
    <property type="match status" value="1"/>
</dbReference>
<dbReference type="AlphaFoldDB" id="A0AAW0GIG0"/>
<protein>
    <recommendedName>
        <fullName evidence="1">F-box domain-containing protein</fullName>
    </recommendedName>
</protein>
<sequence>MVSASWDELCLLCGICGGQGPRRSLPQPEAEALAKMIAQENEDSSEDVSTIINDAFATCPRLDLYSDCDPERAWLPEDIRYSDSYDACIAIGYFCGAFNEYPHPRGKYPDGKHVRVRRVGNHFREGFETILEPVGTKVLSRTFTNCGVFDTAENPSFYICERCYVSLKAWIDWDSLPPPLHTTPFPTKLETLTFDGELYEIVRSRQGIRGYATLLPCICYDGIEKSLNQWQESFVDCRRGSRHVISAIRAGMRGEQLIPPLLRDCRAWMFVRPDIWPSPSKKGESMPIFQPFEIGASNESLPITLLPSEIFLQIIRDLPLISLLNLSGACRTLRTAMTEPTFLDLILKDALMCGSLRWIFPIESFRDEKLRAYKAIRLWIPNSSTEDRAIDNEVDMTSIPSIRSLLLSPTFPRLAFIRACWDSDFMMNRKRIWGQVKQFETLWVDYRVNGCKFDMFFPSSDILHAIDAF</sequence>
<dbReference type="InterPro" id="IPR001810">
    <property type="entry name" value="F-box_dom"/>
</dbReference>
<comment type="caution">
    <text evidence="2">The sequence shown here is derived from an EMBL/GenBank/DDBJ whole genome shotgun (WGS) entry which is preliminary data.</text>
</comment>
<gene>
    <name evidence="2" type="ORF">QCA50_004973</name>
</gene>
<reference evidence="2 3" key="1">
    <citation type="submission" date="2022-09" db="EMBL/GenBank/DDBJ databases">
        <authorList>
            <person name="Palmer J.M."/>
        </authorList>
    </citation>
    <scope>NUCLEOTIDE SEQUENCE [LARGE SCALE GENOMIC DNA]</scope>
    <source>
        <strain evidence="2 3">DSM 7382</strain>
    </source>
</reference>
<dbReference type="Proteomes" id="UP001385951">
    <property type="component" value="Unassembled WGS sequence"/>
</dbReference>
<dbReference type="EMBL" id="JASBNA010000005">
    <property type="protein sequence ID" value="KAK7691574.1"/>
    <property type="molecule type" value="Genomic_DNA"/>
</dbReference>
<dbReference type="SUPFAM" id="SSF81383">
    <property type="entry name" value="F-box domain"/>
    <property type="match status" value="1"/>
</dbReference>
<proteinExistence type="predicted"/>
<dbReference type="InterPro" id="IPR036047">
    <property type="entry name" value="F-box-like_dom_sf"/>
</dbReference>
<feature type="domain" description="F-box" evidence="1">
    <location>
        <begin position="300"/>
        <end position="350"/>
    </location>
</feature>
<evidence type="ECO:0000313" key="3">
    <source>
        <dbReference type="Proteomes" id="UP001385951"/>
    </source>
</evidence>
<keyword evidence="3" id="KW-1185">Reference proteome</keyword>
<organism evidence="2 3">
    <name type="scientific">Cerrena zonata</name>
    <dbReference type="NCBI Taxonomy" id="2478898"/>
    <lineage>
        <taxon>Eukaryota</taxon>
        <taxon>Fungi</taxon>
        <taxon>Dikarya</taxon>
        <taxon>Basidiomycota</taxon>
        <taxon>Agaricomycotina</taxon>
        <taxon>Agaricomycetes</taxon>
        <taxon>Polyporales</taxon>
        <taxon>Cerrenaceae</taxon>
        <taxon>Cerrena</taxon>
    </lineage>
</organism>
<dbReference type="Pfam" id="PF00646">
    <property type="entry name" value="F-box"/>
    <property type="match status" value="1"/>
</dbReference>